<keyword evidence="1" id="KW-0472">Membrane</keyword>
<feature type="transmembrane region" description="Helical" evidence="1">
    <location>
        <begin position="154"/>
        <end position="179"/>
    </location>
</feature>
<organism evidence="2 3">
    <name type="scientific">Sphaerisporangium aureirubrum</name>
    <dbReference type="NCBI Taxonomy" id="1544736"/>
    <lineage>
        <taxon>Bacteria</taxon>
        <taxon>Bacillati</taxon>
        <taxon>Actinomycetota</taxon>
        <taxon>Actinomycetes</taxon>
        <taxon>Streptosporangiales</taxon>
        <taxon>Streptosporangiaceae</taxon>
        <taxon>Sphaerisporangium</taxon>
    </lineage>
</organism>
<comment type="caution">
    <text evidence="2">The sequence shown here is derived from an EMBL/GenBank/DDBJ whole genome shotgun (WGS) entry which is preliminary data.</text>
</comment>
<accession>A0ABW1NDT0</accession>
<evidence type="ECO:0000313" key="2">
    <source>
        <dbReference type="EMBL" id="MFC6081266.1"/>
    </source>
</evidence>
<proteinExistence type="predicted"/>
<evidence type="ECO:0000313" key="3">
    <source>
        <dbReference type="Proteomes" id="UP001596137"/>
    </source>
</evidence>
<dbReference type="Proteomes" id="UP001596137">
    <property type="component" value="Unassembled WGS sequence"/>
</dbReference>
<name>A0ABW1NDT0_9ACTN</name>
<keyword evidence="1" id="KW-0812">Transmembrane</keyword>
<feature type="transmembrane region" description="Helical" evidence="1">
    <location>
        <begin position="120"/>
        <end position="142"/>
    </location>
</feature>
<evidence type="ECO:0008006" key="4">
    <source>
        <dbReference type="Google" id="ProtNLM"/>
    </source>
</evidence>
<keyword evidence="3" id="KW-1185">Reference proteome</keyword>
<evidence type="ECO:0000256" key="1">
    <source>
        <dbReference type="SAM" id="Phobius"/>
    </source>
</evidence>
<protein>
    <recommendedName>
        <fullName evidence="4">DUF624 domain-containing protein</fullName>
    </recommendedName>
</protein>
<dbReference type="RefSeq" id="WP_380748915.1">
    <property type="nucleotide sequence ID" value="NZ_JBHSRF010000008.1"/>
</dbReference>
<sequence>MTRSGTRTAAATLPWLVWRGVRVCWRELPRSAAAGAFFLATAVPLTVAIVVAAPVAIIAAATVPPSLALTGLARFAAATARGDGPRLAALRRIDPVLAALLAGGVSLAALALAAGGAAEVGGAAGCAGLLLVFPYALAYGALRDRRGLAALRGGAILVAFRPSWALTLVALGCLGGFAVAASTGVLAAVAVPLLLAVTASQTLGLLDEIDALQGRA</sequence>
<feature type="transmembrane region" description="Helical" evidence="1">
    <location>
        <begin position="36"/>
        <end position="61"/>
    </location>
</feature>
<gene>
    <name evidence="2" type="ORF">ACFP1K_08855</name>
</gene>
<reference evidence="3" key="1">
    <citation type="journal article" date="2019" name="Int. J. Syst. Evol. Microbiol.">
        <title>The Global Catalogue of Microorganisms (GCM) 10K type strain sequencing project: providing services to taxonomists for standard genome sequencing and annotation.</title>
        <authorList>
            <consortium name="The Broad Institute Genomics Platform"/>
            <consortium name="The Broad Institute Genome Sequencing Center for Infectious Disease"/>
            <person name="Wu L."/>
            <person name="Ma J."/>
        </authorList>
    </citation>
    <scope>NUCLEOTIDE SEQUENCE [LARGE SCALE GENOMIC DNA]</scope>
    <source>
        <strain evidence="3">JCM 30346</strain>
    </source>
</reference>
<feature type="transmembrane region" description="Helical" evidence="1">
    <location>
        <begin position="96"/>
        <end position="114"/>
    </location>
</feature>
<feature type="transmembrane region" description="Helical" evidence="1">
    <location>
        <begin position="185"/>
        <end position="206"/>
    </location>
</feature>
<keyword evidence="1" id="KW-1133">Transmembrane helix</keyword>
<dbReference type="EMBL" id="JBHSRF010000008">
    <property type="protein sequence ID" value="MFC6081266.1"/>
    <property type="molecule type" value="Genomic_DNA"/>
</dbReference>